<comment type="caution">
    <text evidence="3">The sequence shown here is derived from an EMBL/GenBank/DDBJ whole genome shotgun (WGS) entry which is preliminary data.</text>
</comment>
<dbReference type="Gene3D" id="6.10.250.3130">
    <property type="match status" value="1"/>
</dbReference>
<dbReference type="SMART" id="SM01387">
    <property type="entry name" value="Ribosomal_S15"/>
    <property type="match status" value="1"/>
</dbReference>
<dbReference type="PANTHER" id="PTHR23321:SF26">
    <property type="entry name" value="SMALL RIBOSOMAL SUBUNIT PROTEIN US15M"/>
    <property type="match status" value="1"/>
</dbReference>
<dbReference type="SUPFAM" id="SSF47060">
    <property type="entry name" value="S15/NS1 RNA-binding domain"/>
    <property type="match status" value="1"/>
</dbReference>
<dbReference type="EMBL" id="JNSK01000030">
    <property type="protein sequence ID" value="KGA18104.1"/>
    <property type="molecule type" value="Genomic_DNA"/>
</dbReference>
<dbReference type="Gene3D" id="1.10.287.10">
    <property type="entry name" value="S15/NS1, RNA-binding"/>
    <property type="match status" value="1"/>
</dbReference>
<dbReference type="HAMAP" id="MF_01343_B">
    <property type="entry name" value="Ribosomal_uS15_B"/>
    <property type="match status" value="1"/>
</dbReference>
<evidence type="ECO:0000256" key="1">
    <source>
        <dbReference type="ARBA" id="ARBA00022980"/>
    </source>
</evidence>
<dbReference type="GO" id="GO:0006412">
    <property type="term" value="P:translation"/>
    <property type="evidence" value="ECO:0007669"/>
    <property type="project" value="InterPro"/>
</dbReference>
<dbReference type="NCBIfam" id="TIGR00952">
    <property type="entry name" value="S15_bact"/>
    <property type="match status" value="1"/>
</dbReference>
<evidence type="ECO:0000313" key="3">
    <source>
        <dbReference type="EMBL" id="KGA18104.1"/>
    </source>
</evidence>
<dbReference type="CDD" id="cd00353">
    <property type="entry name" value="Ribosomal_S15p_S13e"/>
    <property type="match status" value="1"/>
</dbReference>
<organism evidence="3">
    <name type="scientific">freshwater metagenome</name>
    <dbReference type="NCBI Taxonomy" id="449393"/>
    <lineage>
        <taxon>unclassified sequences</taxon>
        <taxon>metagenomes</taxon>
        <taxon>ecological metagenomes</taxon>
    </lineage>
</organism>
<keyword evidence="2" id="KW-0687">Ribonucleoprotein</keyword>
<gene>
    <name evidence="3" type="ORF">GM50_9670</name>
</gene>
<sequence>MALTPEVKKEIIAKYGTSATDTGSPEAQVALLSKRIEDITTHLKTNPHDHHNRRGLLILVGQRRRILQYLAKTDIARYRAIIEKLGIRR</sequence>
<proteinExistence type="inferred from homology"/>
<dbReference type="InterPro" id="IPR005290">
    <property type="entry name" value="Ribosomal_uS15_bac-type"/>
</dbReference>
<keyword evidence="1 3" id="KW-0689">Ribosomal protein</keyword>
<dbReference type="InterPro" id="IPR009068">
    <property type="entry name" value="uS15_NS1_RNA-bd_sf"/>
</dbReference>
<dbReference type="GO" id="GO:0003735">
    <property type="term" value="F:structural constituent of ribosome"/>
    <property type="evidence" value="ECO:0007669"/>
    <property type="project" value="InterPro"/>
</dbReference>
<dbReference type="InterPro" id="IPR000589">
    <property type="entry name" value="Ribosomal_uS15"/>
</dbReference>
<dbReference type="PROSITE" id="PS00362">
    <property type="entry name" value="RIBOSOMAL_S15"/>
    <property type="match status" value="1"/>
</dbReference>
<reference evidence="3" key="1">
    <citation type="submission" date="2014-05" db="EMBL/GenBank/DDBJ databases">
        <title>Key roles for freshwater Actinobacteria revealed by deep metagenomic sequencing.</title>
        <authorList>
            <person name="Ghai R."/>
            <person name="Mizuno C.M."/>
            <person name="Picazo A."/>
            <person name="Camacho A."/>
            <person name="Rodriguez-Valera F."/>
        </authorList>
    </citation>
    <scope>NUCLEOTIDE SEQUENCE</scope>
</reference>
<dbReference type="PANTHER" id="PTHR23321">
    <property type="entry name" value="RIBOSOMAL PROTEIN S15, BACTERIAL AND ORGANELLAR"/>
    <property type="match status" value="1"/>
</dbReference>
<dbReference type="FunFam" id="1.10.287.10:FF:000002">
    <property type="entry name" value="30S ribosomal protein S15"/>
    <property type="match status" value="1"/>
</dbReference>
<accession>A0A094Q7M8</accession>
<name>A0A094Q7M8_9ZZZZ</name>
<dbReference type="AlphaFoldDB" id="A0A094Q7M8"/>
<evidence type="ECO:0000256" key="2">
    <source>
        <dbReference type="ARBA" id="ARBA00023274"/>
    </source>
</evidence>
<dbReference type="GO" id="GO:0022627">
    <property type="term" value="C:cytosolic small ribosomal subunit"/>
    <property type="evidence" value="ECO:0007669"/>
    <property type="project" value="TreeGrafter"/>
</dbReference>
<protein>
    <submittedName>
        <fullName evidence="3">30S ribosomal protein S15</fullName>
    </submittedName>
</protein>
<dbReference type="Pfam" id="PF00312">
    <property type="entry name" value="Ribosomal_S15"/>
    <property type="match status" value="1"/>
</dbReference>